<evidence type="ECO:0000313" key="1">
    <source>
        <dbReference type="EMBL" id="NMG18898.1"/>
    </source>
</evidence>
<name>A0ABX1P3H3_9CYAN</name>
<dbReference type="Proteomes" id="UP000718564">
    <property type="component" value="Unassembled WGS sequence"/>
</dbReference>
<keyword evidence="2" id="KW-1185">Reference proteome</keyword>
<sequence length="65" mass="6595">MKESKTSYNLENQTQNIELTAEELQAVVGGTNSGGGILLPEDAVPGVKVSVTGNILGIPIGVGAD</sequence>
<comment type="caution">
    <text evidence="1">The sequence shown here is derived from an EMBL/GenBank/DDBJ whole genome shotgun (WGS) entry which is preliminary data.</text>
</comment>
<dbReference type="RefSeq" id="WP_169154183.1">
    <property type="nucleotide sequence ID" value="NZ_CAWPJE010000370.1"/>
</dbReference>
<evidence type="ECO:0000313" key="2">
    <source>
        <dbReference type="Proteomes" id="UP000718564"/>
    </source>
</evidence>
<proteinExistence type="predicted"/>
<dbReference type="EMBL" id="QMEB01000025">
    <property type="protein sequence ID" value="NMG18898.1"/>
    <property type="molecule type" value="Genomic_DNA"/>
</dbReference>
<accession>A0ABX1P3H3</accession>
<protein>
    <recommendedName>
        <fullName evidence="3">Bacteriocin</fullName>
    </recommendedName>
</protein>
<evidence type="ECO:0008006" key="3">
    <source>
        <dbReference type="Google" id="ProtNLM"/>
    </source>
</evidence>
<organism evidence="1 2">
    <name type="scientific">Brasilonema bromeliae SPC951</name>
    <dbReference type="NCBI Taxonomy" id="385972"/>
    <lineage>
        <taxon>Bacteria</taxon>
        <taxon>Bacillati</taxon>
        <taxon>Cyanobacteriota</taxon>
        <taxon>Cyanophyceae</taxon>
        <taxon>Nostocales</taxon>
        <taxon>Scytonemataceae</taxon>
        <taxon>Brasilonema</taxon>
        <taxon>Bromeliae group (in: Brasilonema)</taxon>
    </lineage>
</organism>
<reference evidence="1 2" key="1">
    <citation type="submission" date="2018-06" db="EMBL/GenBank/DDBJ databases">
        <title>Comparative genomics of Brasilonema spp. strains.</title>
        <authorList>
            <person name="Alvarenga D.O."/>
            <person name="Fiore M.F."/>
            <person name="Varani A.M."/>
        </authorList>
    </citation>
    <scope>NUCLEOTIDE SEQUENCE [LARGE SCALE GENOMIC DNA]</scope>
    <source>
        <strain evidence="1 2">SPC951</strain>
    </source>
</reference>
<gene>
    <name evidence="1" type="ORF">DP116_05325</name>
</gene>